<dbReference type="Gene3D" id="1.10.287.130">
    <property type="match status" value="1"/>
</dbReference>
<comment type="catalytic activity">
    <reaction evidence="1">
        <text>ATP + protein L-histidine = ADP + protein N-phospho-L-histidine.</text>
        <dbReference type="EC" id="2.7.13.3"/>
    </reaction>
</comment>
<dbReference type="SUPFAM" id="SSF55874">
    <property type="entry name" value="ATPase domain of HSP90 chaperone/DNA topoisomerase II/histidine kinase"/>
    <property type="match status" value="1"/>
</dbReference>
<keyword evidence="4" id="KW-0418">Kinase</keyword>
<dbReference type="PANTHER" id="PTHR42878">
    <property type="entry name" value="TWO-COMPONENT HISTIDINE KINASE"/>
    <property type="match status" value="1"/>
</dbReference>
<comment type="caution">
    <text evidence="6">The sequence shown here is derived from an EMBL/GenBank/DDBJ whole genome shotgun (WGS) entry which is preliminary data.</text>
</comment>
<dbReference type="InterPro" id="IPR036097">
    <property type="entry name" value="HisK_dim/P_sf"/>
</dbReference>
<dbReference type="RefSeq" id="WP_088462402.1">
    <property type="nucleotide sequence ID" value="NZ_NIRR01000001.1"/>
</dbReference>
<dbReference type="GO" id="GO:0007234">
    <property type="term" value="P:osmosensory signaling via phosphorelay pathway"/>
    <property type="evidence" value="ECO:0007669"/>
    <property type="project" value="TreeGrafter"/>
</dbReference>
<dbReference type="Proteomes" id="UP000197277">
    <property type="component" value="Unassembled WGS sequence"/>
</dbReference>
<feature type="domain" description="Histidine kinase" evidence="5">
    <location>
        <begin position="3"/>
        <end position="221"/>
    </location>
</feature>
<dbReference type="PANTHER" id="PTHR42878:SF15">
    <property type="entry name" value="BACTERIOPHYTOCHROME"/>
    <property type="match status" value="1"/>
</dbReference>
<evidence type="ECO:0000259" key="5">
    <source>
        <dbReference type="PROSITE" id="PS50109"/>
    </source>
</evidence>
<name>A0A246FPX7_9BACT</name>
<dbReference type="AlphaFoldDB" id="A0A246FPX7"/>
<dbReference type="SMART" id="SM00387">
    <property type="entry name" value="HATPase_c"/>
    <property type="match status" value="1"/>
</dbReference>
<keyword evidence="3" id="KW-0808">Transferase</keyword>
<dbReference type="EC" id="2.7.13.3" evidence="2"/>
<dbReference type="InterPro" id="IPR003594">
    <property type="entry name" value="HATPase_dom"/>
</dbReference>
<dbReference type="GO" id="GO:0000155">
    <property type="term" value="F:phosphorelay sensor kinase activity"/>
    <property type="evidence" value="ECO:0007669"/>
    <property type="project" value="InterPro"/>
</dbReference>
<dbReference type="InterPro" id="IPR036890">
    <property type="entry name" value="HATPase_C_sf"/>
</dbReference>
<dbReference type="SUPFAM" id="SSF47384">
    <property type="entry name" value="Homodimeric domain of signal transducing histidine kinase"/>
    <property type="match status" value="1"/>
</dbReference>
<sequence length="221" mass="24392">MYSASHDLKSPITNVEGLLLALREHLPPEAQQQQPVPQLLGMMEDAVARFQQTLAHLTDVSRLQQIDLTELPEAVDLPAVVEAVRLDMLPELTAAYTTLTIDLAGCPTVRFSAKNLRSIIYNLLSNAIKYRAPDRRPQVHLSCRHVGNLVMLEVDDNGLGLNPNQLQELFRLFRRLHSHVPGSGVGLYMVKKMVENAGGTITVRSEPNVGTTFIVSLPVAT</sequence>
<dbReference type="OrthoDB" id="9766459at2"/>
<dbReference type="PROSITE" id="PS50109">
    <property type="entry name" value="HIS_KIN"/>
    <property type="match status" value="1"/>
</dbReference>
<accession>A0A246FPX7</accession>
<dbReference type="GO" id="GO:0000156">
    <property type="term" value="F:phosphorelay response regulator activity"/>
    <property type="evidence" value="ECO:0007669"/>
    <property type="project" value="TreeGrafter"/>
</dbReference>
<dbReference type="PRINTS" id="PR00344">
    <property type="entry name" value="BCTRLSENSOR"/>
</dbReference>
<evidence type="ECO:0000256" key="2">
    <source>
        <dbReference type="ARBA" id="ARBA00012438"/>
    </source>
</evidence>
<dbReference type="InterPro" id="IPR004358">
    <property type="entry name" value="Sig_transdc_His_kin-like_C"/>
</dbReference>
<evidence type="ECO:0000256" key="4">
    <source>
        <dbReference type="ARBA" id="ARBA00022777"/>
    </source>
</evidence>
<dbReference type="EMBL" id="NIRR01000001">
    <property type="protein sequence ID" value="OWP64787.1"/>
    <property type="molecule type" value="Genomic_DNA"/>
</dbReference>
<protein>
    <recommendedName>
        <fullName evidence="2">histidine kinase</fullName>
        <ecNumber evidence="2">2.7.13.3</ecNumber>
    </recommendedName>
</protein>
<evidence type="ECO:0000313" key="6">
    <source>
        <dbReference type="EMBL" id="OWP64787.1"/>
    </source>
</evidence>
<reference evidence="6 7" key="1">
    <citation type="submission" date="2017-06" db="EMBL/GenBank/DDBJ databases">
        <title>Hymenobacter amundsenii sp. nov. isolated from regoliths in Antarctica.</title>
        <authorList>
            <person name="Sedlacek I."/>
            <person name="Kralova S."/>
            <person name="Pantucek R."/>
            <person name="Svec P."/>
            <person name="Holochova P."/>
            <person name="Stankova E."/>
            <person name="Vrbovska V."/>
            <person name="Busse H.-J."/>
        </authorList>
    </citation>
    <scope>NUCLEOTIDE SEQUENCE [LARGE SCALE GENOMIC DNA]</scope>
    <source>
        <strain evidence="6 7">CCM 8682</strain>
    </source>
</reference>
<evidence type="ECO:0000313" key="7">
    <source>
        <dbReference type="Proteomes" id="UP000197277"/>
    </source>
</evidence>
<proteinExistence type="predicted"/>
<gene>
    <name evidence="6" type="ORF">CDA63_00025</name>
</gene>
<dbReference type="GO" id="GO:0030295">
    <property type="term" value="F:protein kinase activator activity"/>
    <property type="evidence" value="ECO:0007669"/>
    <property type="project" value="TreeGrafter"/>
</dbReference>
<evidence type="ECO:0000256" key="3">
    <source>
        <dbReference type="ARBA" id="ARBA00022679"/>
    </source>
</evidence>
<dbReference type="Pfam" id="PF02518">
    <property type="entry name" value="HATPase_c"/>
    <property type="match status" value="1"/>
</dbReference>
<dbReference type="Gene3D" id="3.30.565.10">
    <property type="entry name" value="Histidine kinase-like ATPase, C-terminal domain"/>
    <property type="match status" value="1"/>
</dbReference>
<organism evidence="6 7">
    <name type="scientific">Hymenobacter amundsenii</name>
    <dbReference type="NCBI Taxonomy" id="2006685"/>
    <lineage>
        <taxon>Bacteria</taxon>
        <taxon>Pseudomonadati</taxon>
        <taxon>Bacteroidota</taxon>
        <taxon>Cytophagia</taxon>
        <taxon>Cytophagales</taxon>
        <taxon>Hymenobacteraceae</taxon>
        <taxon>Hymenobacter</taxon>
    </lineage>
</organism>
<evidence type="ECO:0000256" key="1">
    <source>
        <dbReference type="ARBA" id="ARBA00000085"/>
    </source>
</evidence>
<dbReference type="InterPro" id="IPR005467">
    <property type="entry name" value="His_kinase_dom"/>
</dbReference>
<dbReference type="InterPro" id="IPR050351">
    <property type="entry name" value="BphY/WalK/GraS-like"/>
</dbReference>
<keyword evidence="7" id="KW-1185">Reference proteome</keyword>